<dbReference type="PANTHER" id="PTHR10057">
    <property type="entry name" value="PERIPHERAL-TYPE BENZODIAZEPINE RECEPTOR"/>
    <property type="match status" value="1"/>
</dbReference>
<sequence>MTSKIKSLTYLLLFIVGIEIIGGLSGFFAGNIKEIYNNLILPPLAPQDYLFGIVWPILYALIAIAAYLIFYNLKNQKSDSQIALFYFGIQLILNFIWSIIFFKGYFWLGVIIILLLNFIVYLCIIKFSKINRLSSFFLIPYFIWIVFATYLSISVAILNLIYF</sequence>
<dbReference type="EMBL" id="AP024222">
    <property type="protein sequence ID" value="BCO04962.1"/>
    <property type="molecule type" value="Genomic_DNA"/>
</dbReference>
<evidence type="ECO:0000256" key="4">
    <source>
        <dbReference type="ARBA" id="ARBA00022989"/>
    </source>
</evidence>
<dbReference type="Pfam" id="PF03073">
    <property type="entry name" value="TspO_MBR"/>
    <property type="match status" value="1"/>
</dbReference>
<protein>
    <recommendedName>
        <fullName evidence="9">Tryptophan-rich sensory protein</fullName>
    </recommendedName>
</protein>
<evidence type="ECO:0000256" key="3">
    <source>
        <dbReference type="ARBA" id="ARBA00022692"/>
    </source>
</evidence>
<dbReference type="FunFam" id="1.20.1260.100:FF:000001">
    <property type="entry name" value="translocator protein 2"/>
    <property type="match status" value="1"/>
</dbReference>
<comment type="subcellular location">
    <subcellularLocation>
        <location evidence="1">Membrane</location>
        <topology evidence="1">Multi-pass membrane protein</topology>
    </subcellularLocation>
</comment>
<organism evidence="7 8">
    <name type="scientific">Lactococcus lactis subsp. cremoris</name>
    <name type="common">Streptococcus cremoris</name>
    <dbReference type="NCBI Taxonomy" id="1359"/>
    <lineage>
        <taxon>Bacteria</taxon>
        <taxon>Bacillati</taxon>
        <taxon>Bacillota</taxon>
        <taxon>Bacilli</taxon>
        <taxon>Lactobacillales</taxon>
        <taxon>Streptococcaceae</taxon>
        <taxon>Lactococcus</taxon>
    </lineage>
</organism>
<feature type="transmembrane region" description="Helical" evidence="6">
    <location>
        <begin position="49"/>
        <end position="70"/>
    </location>
</feature>
<dbReference type="GO" id="GO:0033013">
    <property type="term" value="P:tetrapyrrole metabolic process"/>
    <property type="evidence" value="ECO:0007669"/>
    <property type="project" value="UniProtKB-ARBA"/>
</dbReference>
<comment type="similarity">
    <text evidence="2">Belongs to the TspO/BZRP family.</text>
</comment>
<dbReference type="PANTHER" id="PTHR10057:SF0">
    <property type="entry name" value="TRANSLOCATOR PROTEIN"/>
    <property type="match status" value="1"/>
</dbReference>
<feature type="transmembrane region" description="Helical" evidence="6">
    <location>
        <begin position="106"/>
        <end position="124"/>
    </location>
</feature>
<keyword evidence="3 6" id="KW-0812">Transmembrane</keyword>
<dbReference type="Proteomes" id="UP000595253">
    <property type="component" value="Chromosome"/>
</dbReference>
<evidence type="ECO:0000256" key="6">
    <source>
        <dbReference type="SAM" id="Phobius"/>
    </source>
</evidence>
<dbReference type="AlphaFoldDB" id="A0AAD1NHG5"/>
<evidence type="ECO:0000313" key="8">
    <source>
        <dbReference type="Proteomes" id="UP000595253"/>
    </source>
</evidence>
<dbReference type="InterPro" id="IPR038330">
    <property type="entry name" value="TspO/MBR-related_sf"/>
</dbReference>
<dbReference type="InterPro" id="IPR004307">
    <property type="entry name" value="TspO_MBR"/>
</dbReference>
<dbReference type="RefSeq" id="WP_061777887.1">
    <property type="nucleotide sequence ID" value="NZ_AP018499.1"/>
</dbReference>
<dbReference type="GO" id="GO:0016020">
    <property type="term" value="C:membrane"/>
    <property type="evidence" value="ECO:0007669"/>
    <property type="project" value="UniProtKB-SubCell"/>
</dbReference>
<feature type="transmembrane region" description="Helical" evidence="6">
    <location>
        <begin position="7"/>
        <end position="29"/>
    </location>
</feature>
<gene>
    <name evidence="7" type="primary">crtK</name>
    <name evidence="7" type="ORF">LLC_02020</name>
</gene>
<evidence type="ECO:0000256" key="2">
    <source>
        <dbReference type="ARBA" id="ARBA00007524"/>
    </source>
</evidence>
<evidence type="ECO:0000256" key="5">
    <source>
        <dbReference type="ARBA" id="ARBA00023136"/>
    </source>
</evidence>
<reference evidence="7 8" key="1">
    <citation type="submission" date="2020-12" db="EMBL/GenBank/DDBJ databases">
        <title>Complete genome sequence of lactococcus lactis subsp. cremoris strain EPSC and strain G3-2.</title>
        <authorList>
            <person name="Kita K."/>
            <person name="Ishikawa S."/>
        </authorList>
    </citation>
    <scope>NUCLEOTIDE SEQUENCE [LARGE SCALE GENOMIC DNA]</scope>
    <source>
        <strain evidence="7 8">EPSC</strain>
    </source>
</reference>
<keyword evidence="4 6" id="KW-1133">Transmembrane helix</keyword>
<dbReference type="CDD" id="cd15904">
    <property type="entry name" value="TSPO_MBR"/>
    <property type="match status" value="1"/>
</dbReference>
<keyword evidence="5 6" id="KW-0472">Membrane</keyword>
<evidence type="ECO:0000256" key="1">
    <source>
        <dbReference type="ARBA" id="ARBA00004141"/>
    </source>
</evidence>
<accession>A0AAD1NHG5</accession>
<evidence type="ECO:0008006" key="9">
    <source>
        <dbReference type="Google" id="ProtNLM"/>
    </source>
</evidence>
<feature type="transmembrane region" description="Helical" evidence="6">
    <location>
        <begin position="136"/>
        <end position="162"/>
    </location>
</feature>
<name>A0AAD1NHG5_LACLC</name>
<proteinExistence type="inferred from homology"/>
<feature type="transmembrane region" description="Helical" evidence="6">
    <location>
        <begin position="82"/>
        <end position="100"/>
    </location>
</feature>
<dbReference type="PIRSF" id="PIRSF005859">
    <property type="entry name" value="PBR"/>
    <property type="match status" value="1"/>
</dbReference>
<evidence type="ECO:0000313" key="7">
    <source>
        <dbReference type="EMBL" id="BCO04962.1"/>
    </source>
</evidence>
<dbReference type="Gene3D" id="1.20.1260.100">
    <property type="entry name" value="TspO/MBR protein"/>
    <property type="match status" value="1"/>
</dbReference>